<dbReference type="STRING" id="183.GCA_002009735_00178"/>
<proteinExistence type="predicted"/>
<gene>
    <name evidence="1" type="ORF">Lepil_0592</name>
</gene>
<name>H2CC67_9LEPT</name>
<keyword evidence="2" id="KW-1185">Reference proteome</keyword>
<sequence>MKMSQSLSRPVSLIFFSAWFALIAPATLRADFEENRQRTDGILHRLRVKVEKADTVWTLLDSAGKRYHFDGRTLSTYLYDDNANLTIPSTDEAAFVLARAKAFEEKGLHDRATELYSALRSMDGRFFPVAADVRAIAKLAPDRPDDEPVVLIHKSTLHIISEDLGFHLQMPFDRTDPYRLLREETERDEDRAGYVLRLSSQKRQCLIFLDKFLKTTSSPDTGSYTVFSDLRRGFDLQRKSRTDFKRQCEDRICTVRFMEKGFEKGWEELLKARVGSGFVLAVSPPGVENRSYLESVLE</sequence>
<organism evidence="1 2">
    <name type="scientific">Leptonema illini DSM 21528</name>
    <dbReference type="NCBI Taxonomy" id="929563"/>
    <lineage>
        <taxon>Bacteria</taxon>
        <taxon>Pseudomonadati</taxon>
        <taxon>Spirochaetota</taxon>
        <taxon>Spirochaetia</taxon>
        <taxon>Leptospirales</taxon>
        <taxon>Leptospiraceae</taxon>
        <taxon>Leptonema</taxon>
    </lineage>
</organism>
<dbReference type="HOGENOM" id="CLU_933164_0_0_12"/>
<reference evidence="1 2" key="1">
    <citation type="submission" date="2011-10" db="EMBL/GenBank/DDBJ databases">
        <title>The Improved High-Quality Draft genome of Leptonema illini DSM 21528.</title>
        <authorList>
            <consortium name="US DOE Joint Genome Institute (JGI-PGF)"/>
            <person name="Lucas S."/>
            <person name="Copeland A."/>
            <person name="Lapidus A."/>
            <person name="Glavina del Rio T."/>
            <person name="Dalin E."/>
            <person name="Tice H."/>
            <person name="Bruce D."/>
            <person name="Goodwin L."/>
            <person name="Pitluck S."/>
            <person name="Peters L."/>
            <person name="Mikhailova N."/>
            <person name="Held B."/>
            <person name="Kyrpides N."/>
            <person name="Mavromatis K."/>
            <person name="Ivanova N."/>
            <person name="Markowitz V."/>
            <person name="Cheng J.-F."/>
            <person name="Hugenholtz P."/>
            <person name="Woyke T."/>
            <person name="Wu D."/>
            <person name="Gronow S."/>
            <person name="Wellnitz S."/>
            <person name="Brambilla E.-M."/>
            <person name="Klenk H.-P."/>
            <person name="Eisen J.A."/>
        </authorList>
    </citation>
    <scope>NUCLEOTIDE SEQUENCE [LARGE SCALE GENOMIC DNA]</scope>
    <source>
        <strain evidence="1 2">DSM 21528</strain>
    </source>
</reference>
<dbReference type="AlphaFoldDB" id="H2CC67"/>
<dbReference type="Proteomes" id="UP000005737">
    <property type="component" value="Unassembled WGS sequence"/>
</dbReference>
<accession>H2CC67</accession>
<dbReference type="EMBL" id="JH597773">
    <property type="protein sequence ID" value="EHQ05296.1"/>
    <property type="molecule type" value="Genomic_DNA"/>
</dbReference>
<protein>
    <submittedName>
        <fullName evidence="1">Uncharacterized protein</fullName>
    </submittedName>
</protein>
<evidence type="ECO:0000313" key="1">
    <source>
        <dbReference type="EMBL" id="EHQ05296.1"/>
    </source>
</evidence>
<evidence type="ECO:0000313" key="2">
    <source>
        <dbReference type="Proteomes" id="UP000005737"/>
    </source>
</evidence>